<dbReference type="RefSeq" id="WP_196817228.1">
    <property type="nucleotide sequence ID" value="NZ_CP012850.1"/>
</dbReference>
<name>A0A654LUC7_9ARCH</name>
<dbReference type="AlphaFoldDB" id="A0A654LUC7"/>
<proteinExistence type="predicted"/>
<keyword evidence="2" id="KW-0472">Membrane</keyword>
<accession>A0A654LUC7</accession>
<reference evidence="4" key="1">
    <citation type="submission" date="2015-10" db="EMBL/GenBank/DDBJ databases">
        <title>Niche specialization of a soil ammonia-oxidizing archaeon, Candidatus Nitrosocosmicus oleophilus.</title>
        <authorList>
            <person name="Jung M.-Y."/>
            <person name="Rhee S.-K."/>
        </authorList>
    </citation>
    <scope>NUCLEOTIDE SEQUENCE [LARGE SCALE GENOMIC DNA]</scope>
    <source>
        <strain evidence="4">MY3</strain>
    </source>
</reference>
<evidence type="ECO:0000256" key="1">
    <source>
        <dbReference type="SAM" id="MobiDB-lite"/>
    </source>
</evidence>
<keyword evidence="2" id="KW-0812">Transmembrane</keyword>
<dbReference type="KEGG" id="taa:NMY3_00383"/>
<dbReference type="EMBL" id="CP012850">
    <property type="protein sequence ID" value="ALI34597.1"/>
    <property type="molecule type" value="Genomic_DNA"/>
</dbReference>
<protein>
    <submittedName>
        <fullName evidence="3">Uncharacterized protein</fullName>
    </submittedName>
</protein>
<feature type="transmembrane region" description="Helical" evidence="2">
    <location>
        <begin position="12"/>
        <end position="33"/>
    </location>
</feature>
<keyword evidence="4" id="KW-1185">Reference proteome</keyword>
<keyword evidence="2" id="KW-1133">Transmembrane helix</keyword>
<evidence type="ECO:0000313" key="4">
    <source>
        <dbReference type="Proteomes" id="UP000058925"/>
    </source>
</evidence>
<evidence type="ECO:0000256" key="2">
    <source>
        <dbReference type="SAM" id="Phobius"/>
    </source>
</evidence>
<feature type="compositionally biased region" description="Basic and acidic residues" evidence="1">
    <location>
        <begin position="177"/>
        <end position="196"/>
    </location>
</feature>
<evidence type="ECO:0000313" key="3">
    <source>
        <dbReference type="EMBL" id="ALI34597.1"/>
    </source>
</evidence>
<organism evidence="3 4">
    <name type="scientific">Candidatus Nitrosocosmicus oleophilus</name>
    <dbReference type="NCBI Taxonomy" id="1353260"/>
    <lineage>
        <taxon>Archaea</taxon>
        <taxon>Nitrososphaerota</taxon>
        <taxon>Nitrososphaeria</taxon>
        <taxon>Nitrososphaerales</taxon>
        <taxon>Nitrososphaeraceae</taxon>
        <taxon>Candidatus Nitrosocosmicus</taxon>
    </lineage>
</organism>
<feature type="region of interest" description="Disordered" evidence="1">
    <location>
        <begin position="176"/>
        <end position="196"/>
    </location>
</feature>
<sequence>MLVESKTLDIANIVLFLFGALMIIIAFVPFLFVDTESTTRTIFFNLRCNEEITLPIFLNGGENLSFYFSGNITNYQLNMTDPMGSKYSLNTLIGDGKQLHSLQASKEGFNVIEISNKKCSDLNPLLTLSYVIKTVKGLDYKANFVAIGSIMVSFSLGYIVLMWKSKFNYPLRKSKTRKMDPVNRKERKEESENSGT</sequence>
<dbReference type="Proteomes" id="UP000058925">
    <property type="component" value="Chromosome"/>
</dbReference>
<feature type="transmembrane region" description="Helical" evidence="2">
    <location>
        <begin position="144"/>
        <end position="163"/>
    </location>
</feature>
<gene>
    <name evidence="3" type="ORF">NMY3_00383</name>
</gene>
<dbReference type="GeneID" id="60420559"/>